<dbReference type="Gramene" id="CDF41312">
    <property type="protein sequence ID" value="CDF41312"/>
    <property type="gene ID" value="CHC_T00007828001"/>
</dbReference>
<reference evidence="3" key="1">
    <citation type="journal article" date="2013" name="Proc. Natl. Acad. Sci. U.S.A.">
        <title>Genome structure and metabolic features in the red seaweed Chondrus crispus shed light on evolution of the Archaeplastida.</title>
        <authorList>
            <person name="Collen J."/>
            <person name="Porcel B."/>
            <person name="Carre W."/>
            <person name="Ball S.G."/>
            <person name="Chaparro C."/>
            <person name="Tonon T."/>
            <person name="Barbeyron T."/>
            <person name="Michel G."/>
            <person name="Noel B."/>
            <person name="Valentin K."/>
            <person name="Elias M."/>
            <person name="Artiguenave F."/>
            <person name="Arun A."/>
            <person name="Aury J.M."/>
            <person name="Barbosa-Neto J.F."/>
            <person name="Bothwell J.H."/>
            <person name="Bouget F.Y."/>
            <person name="Brillet L."/>
            <person name="Cabello-Hurtado F."/>
            <person name="Capella-Gutierrez S."/>
            <person name="Charrier B."/>
            <person name="Cladiere L."/>
            <person name="Cock J.M."/>
            <person name="Coelho S.M."/>
            <person name="Colleoni C."/>
            <person name="Czjzek M."/>
            <person name="Da Silva C."/>
            <person name="Delage L."/>
            <person name="Denoeud F."/>
            <person name="Deschamps P."/>
            <person name="Dittami S.M."/>
            <person name="Gabaldon T."/>
            <person name="Gachon C.M."/>
            <person name="Groisillier A."/>
            <person name="Herve C."/>
            <person name="Jabbari K."/>
            <person name="Katinka M."/>
            <person name="Kloareg B."/>
            <person name="Kowalczyk N."/>
            <person name="Labadie K."/>
            <person name="Leblanc C."/>
            <person name="Lopez P.J."/>
            <person name="McLachlan D.H."/>
            <person name="Meslet-Cladiere L."/>
            <person name="Moustafa A."/>
            <person name="Nehr Z."/>
            <person name="Nyvall Collen P."/>
            <person name="Panaud O."/>
            <person name="Partensky F."/>
            <person name="Poulain J."/>
            <person name="Rensing S.A."/>
            <person name="Rousvoal S."/>
            <person name="Samson G."/>
            <person name="Symeonidi A."/>
            <person name="Weissenbach J."/>
            <person name="Zambounis A."/>
            <person name="Wincker P."/>
            <person name="Boyen C."/>
        </authorList>
    </citation>
    <scope>NUCLEOTIDE SEQUENCE [LARGE SCALE GENOMIC DNA]</scope>
    <source>
        <strain evidence="3">cv. Stackhouse</strain>
    </source>
</reference>
<dbReference type="KEGG" id="ccp:CHC_T00007828001"/>
<dbReference type="Proteomes" id="UP000012073">
    <property type="component" value="Unassembled WGS sequence"/>
</dbReference>
<dbReference type="EMBL" id="HG002355">
    <property type="protein sequence ID" value="CDF41312.1"/>
    <property type="molecule type" value="Genomic_DNA"/>
</dbReference>
<dbReference type="RefSeq" id="XP_005711606.1">
    <property type="nucleotide sequence ID" value="XM_005711549.1"/>
</dbReference>
<evidence type="ECO:0000313" key="2">
    <source>
        <dbReference type="EMBL" id="CDF41312.1"/>
    </source>
</evidence>
<feature type="region of interest" description="Disordered" evidence="1">
    <location>
        <begin position="1"/>
        <end position="27"/>
    </location>
</feature>
<dbReference type="GeneID" id="17319323"/>
<evidence type="ECO:0000256" key="1">
    <source>
        <dbReference type="SAM" id="MobiDB-lite"/>
    </source>
</evidence>
<dbReference type="AlphaFoldDB" id="R7QS48"/>
<organism evidence="2 3">
    <name type="scientific">Chondrus crispus</name>
    <name type="common">Carrageen Irish moss</name>
    <name type="synonym">Polymorpha crispa</name>
    <dbReference type="NCBI Taxonomy" id="2769"/>
    <lineage>
        <taxon>Eukaryota</taxon>
        <taxon>Rhodophyta</taxon>
        <taxon>Florideophyceae</taxon>
        <taxon>Rhodymeniophycidae</taxon>
        <taxon>Gigartinales</taxon>
        <taxon>Gigartinaceae</taxon>
        <taxon>Chondrus</taxon>
    </lineage>
</organism>
<proteinExistence type="predicted"/>
<name>R7QS48_CHOCR</name>
<keyword evidence="3" id="KW-1185">Reference proteome</keyword>
<gene>
    <name evidence="2" type="ORF">CHC_T00007828001</name>
</gene>
<sequence length="109" mass="12380">MNHCSKMLTNTLPPPPPPPHHYHHTQPPLFLGHTQFQLMQRCLKISSNSLKKTGCECTTYSQLPPKLNEQKCPLSPPRITLECRHLLDLRLVVQSVTNQSKPHDKGISL</sequence>
<evidence type="ECO:0000313" key="3">
    <source>
        <dbReference type="Proteomes" id="UP000012073"/>
    </source>
</evidence>
<protein>
    <submittedName>
        <fullName evidence="2">Uncharacterized protein</fullName>
    </submittedName>
</protein>
<accession>R7QS48</accession>